<evidence type="ECO:0000256" key="7">
    <source>
        <dbReference type="ARBA" id="ARBA00023136"/>
    </source>
</evidence>
<dbReference type="NCBIfam" id="TIGR00835">
    <property type="entry name" value="agcS"/>
    <property type="match status" value="1"/>
</dbReference>
<comment type="caution">
    <text evidence="9">The sequence shown here is derived from an EMBL/GenBank/DDBJ whole genome shotgun (WGS) entry which is preliminary data.</text>
</comment>
<comment type="similarity">
    <text evidence="2 8">Belongs to the alanine or glycine:cation symporter (AGCS) (TC 2.A.25) family.</text>
</comment>
<keyword evidence="8" id="KW-0769">Symport</keyword>
<keyword evidence="4 8" id="KW-1003">Cell membrane</keyword>
<dbReference type="InterPro" id="IPR001463">
    <property type="entry name" value="Na/Ala_symport"/>
</dbReference>
<feature type="transmembrane region" description="Helical" evidence="8">
    <location>
        <begin position="15"/>
        <end position="33"/>
    </location>
</feature>
<feature type="transmembrane region" description="Helical" evidence="8">
    <location>
        <begin position="413"/>
        <end position="432"/>
    </location>
</feature>
<organism evidence="9 10">
    <name type="scientific">Peptoniphilus koenoeneniae</name>
    <dbReference type="NCBI Taxonomy" id="507751"/>
    <lineage>
        <taxon>Bacteria</taxon>
        <taxon>Bacillati</taxon>
        <taxon>Bacillota</taxon>
        <taxon>Tissierellia</taxon>
        <taxon>Tissierellales</taxon>
        <taxon>Peptoniphilaceae</taxon>
        <taxon>Peptoniphilus</taxon>
    </lineage>
</organism>
<evidence type="ECO:0000313" key="9">
    <source>
        <dbReference type="EMBL" id="MDQ0274653.1"/>
    </source>
</evidence>
<feature type="transmembrane region" description="Helical" evidence="8">
    <location>
        <begin position="151"/>
        <end position="168"/>
    </location>
</feature>
<accession>A0ABU0AW27</accession>
<dbReference type="Gene3D" id="1.20.1740.10">
    <property type="entry name" value="Amino acid/polyamine transporter I"/>
    <property type="match status" value="1"/>
</dbReference>
<dbReference type="PRINTS" id="PR00175">
    <property type="entry name" value="NAALASMPORT"/>
</dbReference>
<dbReference type="Proteomes" id="UP001236559">
    <property type="component" value="Unassembled WGS sequence"/>
</dbReference>
<evidence type="ECO:0000313" key="10">
    <source>
        <dbReference type="Proteomes" id="UP001236559"/>
    </source>
</evidence>
<name>A0ABU0AW27_9FIRM</name>
<dbReference type="RefSeq" id="WP_307494977.1">
    <property type="nucleotide sequence ID" value="NZ_JAUSTN010000003.1"/>
</dbReference>
<keyword evidence="5 8" id="KW-0812">Transmembrane</keyword>
<dbReference type="EMBL" id="JAUSTN010000003">
    <property type="protein sequence ID" value="MDQ0274653.1"/>
    <property type="molecule type" value="Genomic_DNA"/>
</dbReference>
<evidence type="ECO:0000256" key="3">
    <source>
        <dbReference type="ARBA" id="ARBA00022448"/>
    </source>
</evidence>
<evidence type="ECO:0000256" key="4">
    <source>
        <dbReference type="ARBA" id="ARBA00022475"/>
    </source>
</evidence>
<dbReference type="Pfam" id="PF01235">
    <property type="entry name" value="Na_Ala_symp"/>
    <property type="match status" value="1"/>
</dbReference>
<evidence type="ECO:0000256" key="5">
    <source>
        <dbReference type="ARBA" id="ARBA00022692"/>
    </source>
</evidence>
<feature type="transmembrane region" description="Helical" evidence="8">
    <location>
        <begin position="188"/>
        <end position="205"/>
    </location>
</feature>
<proteinExistence type="inferred from homology"/>
<sequence length="455" mass="48316">MDAITKPIIAITNFFWGWPILIVLMGGGILITIRTGFLQFRYLPFILKQTFGKMFNSGVGGEGTVSPFQAASAALASSIGAANIVVAPAIIFTAGPGAVFWMWVAGILGQATKFGEIVLGIKYREKNSDGEFVGGPSYTFKKGIGGTLGKIMGFLVSFFFMIEILPSITLQTISAAGPLEKLGLDRRIAAVIILILVVLVAYGGIKRIGQVTEKMVPLMAGLYIIFGIIIIIMHIGQLPHAIAVIFEGAFNPQSVAGGIGGATLAAAIKAGMARGCYSNEAGMGSAPYAHATAITDHPARQGMWGIFEVISDTIIVCSISVLVVLVTDNWHDEANRGIAVERAFNTAFGNIGTAVIAISLFLFVLSTIIVIVFYCEKQGEYLFGTAVGKIMRLIACGMVLLGGFVSFENAGVFLDFTLGLVVFVNMCGMVMLSGEVKEIAADFFNNPKFYPGAKK</sequence>
<evidence type="ECO:0000256" key="1">
    <source>
        <dbReference type="ARBA" id="ARBA00004651"/>
    </source>
</evidence>
<feature type="transmembrane region" description="Helical" evidence="8">
    <location>
        <begin position="386"/>
        <end position="407"/>
    </location>
</feature>
<feature type="transmembrane region" description="Helical" evidence="8">
    <location>
        <begin position="217"/>
        <end position="235"/>
    </location>
</feature>
<feature type="transmembrane region" description="Helical" evidence="8">
    <location>
        <begin position="309"/>
        <end position="327"/>
    </location>
</feature>
<evidence type="ECO:0000256" key="8">
    <source>
        <dbReference type="RuleBase" id="RU363064"/>
    </source>
</evidence>
<keyword evidence="3 8" id="KW-0813">Transport</keyword>
<keyword evidence="10" id="KW-1185">Reference proteome</keyword>
<evidence type="ECO:0000256" key="2">
    <source>
        <dbReference type="ARBA" id="ARBA00009261"/>
    </source>
</evidence>
<reference evidence="9 10" key="1">
    <citation type="submission" date="2023-07" db="EMBL/GenBank/DDBJ databases">
        <title>Genomic Encyclopedia of Type Strains, Phase IV (KMG-IV): sequencing the most valuable type-strain genomes for metagenomic binning, comparative biology and taxonomic classification.</title>
        <authorList>
            <person name="Goeker M."/>
        </authorList>
    </citation>
    <scope>NUCLEOTIDE SEQUENCE [LARGE SCALE GENOMIC DNA]</scope>
    <source>
        <strain evidence="9 10">DSM 22616</strain>
    </source>
</reference>
<keyword evidence="6 8" id="KW-1133">Transmembrane helix</keyword>
<protein>
    <submittedName>
        <fullName evidence="9">AGCS family alanine or glycine:cation symporter</fullName>
    </submittedName>
</protein>
<dbReference type="PANTHER" id="PTHR30330:SF3">
    <property type="entry name" value="TRANSCRIPTIONAL REGULATOR, LRP FAMILY"/>
    <property type="match status" value="1"/>
</dbReference>
<evidence type="ECO:0000256" key="6">
    <source>
        <dbReference type="ARBA" id="ARBA00022989"/>
    </source>
</evidence>
<feature type="transmembrane region" description="Helical" evidence="8">
    <location>
        <begin position="347"/>
        <end position="374"/>
    </location>
</feature>
<keyword evidence="7 8" id="KW-0472">Membrane</keyword>
<gene>
    <name evidence="9" type="ORF">J2S72_000670</name>
</gene>
<dbReference type="PANTHER" id="PTHR30330">
    <property type="entry name" value="AGSS FAMILY TRANSPORTER, SODIUM-ALANINE"/>
    <property type="match status" value="1"/>
</dbReference>
<comment type="subcellular location">
    <subcellularLocation>
        <location evidence="1 8">Cell membrane</location>
        <topology evidence="1 8">Multi-pass membrane protein</topology>
    </subcellularLocation>
</comment>